<dbReference type="SUPFAM" id="SSF51126">
    <property type="entry name" value="Pectin lyase-like"/>
    <property type="match status" value="1"/>
</dbReference>
<organism evidence="9 10">
    <name type="scientific">Cinnamomum micranthum f. kanehirae</name>
    <dbReference type="NCBI Taxonomy" id="337451"/>
    <lineage>
        <taxon>Eukaryota</taxon>
        <taxon>Viridiplantae</taxon>
        <taxon>Streptophyta</taxon>
        <taxon>Embryophyta</taxon>
        <taxon>Tracheophyta</taxon>
        <taxon>Spermatophyta</taxon>
        <taxon>Magnoliopsida</taxon>
        <taxon>Magnoliidae</taxon>
        <taxon>Laurales</taxon>
        <taxon>Lauraceae</taxon>
        <taxon>Cinnamomum</taxon>
    </lineage>
</organism>
<keyword evidence="3" id="KW-0134">Cell wall</keyword>
<name>A0A3S3NN67_9MAGN</name>
<evidence type="ECO:0000256" key="6">
    <source>
        <dbReference type="ARBA" id="ARBA00023295"/>
    </source>
</evidence>
<keyword evidence="5 8" id="KW-0378">Hydrolase</keyword>
<comment type="caution">
    <text evidence="9">The sequence shown here is derived from an EMBL/GenBank/DDBJ whole genome shotgun (WGS) entry which is preliminary data.</text>
</comment>
<dbReference type="Proteomes" id="UP000283530">
    <property type="component" value="Unassembled WGS sequence"/>
</dbReference>
<dbReference type="OrthoDB" id="187139at2759"/>
<protein>
    <submittedName>
        <fullName evidence="9">Putative polygalacturonase</fullName>
    </submittedName>
</protein>
<evidence type="ECO:0000256" key="7">
    <source>
        <dbReference type="ARBA" id="ARBA00023316"/>
    </source>
</evidence>
<evidence type="ECO:0000313" key="9">
    <source>
        <dbReference type="EMBL" id="RWR83107.1"/>
    </source>
</evidence>
<dbReference type="InterPro" id="IPR011050">
    <property type="entry name" value="Pectin_lyase_fold/virulence"/>
</dbReference>
<proteinExistence type="inferred from homology"/>
<evidence type="ECO:0000256" key="2">
    <source>
        <dbReference type="ARBA" id="ARBA00008834"/>
    </source>
</evidence>
<comment type="subcellular location">
    <subcellularLocation>
        <location evidence="1">Secreted</location>
        <location evidence="1">Cell wall</location>
    </subcellularLocation>
</comment>
<dbReference type="EMBL" id="QPKB01000004">
    <property type="protein sequence ID" value="RWR83107.1"/>
    <property type="molecule type" value="Genomic_DNA"/>
</dbReference>
<keyword evidence="7" id="KW-0961">Cell wall biogenesis/degradation</keyword>
<dbReference type="GO" id="GO:0071555">
    <property type="term" value="P:cell wall organization"/>
    <property type="evidence" value="ECO:0007669"/>
    <property type="project" value="UniProtKB-KW"/>
</dbReference>
<evidence type="ECO:0000256" key="3">
    <source>
        <dbReference type="ARBA" id="ARBA00022512"/>
    </source>
</evidence>
<evidence type="ECO:0000256" key="5">
    <source>
        <dbReference type="ARBA" id="ARBA00022801"/>
    </source>
</evidence>
<evidence type="ECO:0000256" key="4">
    <source>
        <dbReference type="ARBA" id="ARBA00022525"/>
    </source>
</evidence>
<dbReference type="AlphaFoldDB" id="A0A3S3NN67"/>
<dbReference type="InterPro" id="IPR000743">
    <property type="entry name" value="Glyco_hydro_28"/>
</dbReference>
<dbReference type="Gene3D" id="2.160.20.10">
    <property type="entry name" value="Single-stranded right-handed beta-helix, Pectin lyase-like"/>
    <property type="match status" value="1"/>
</dbReference>
<dbReference type="PANTHER" id="PTHR31375">
    <property type="match status" value="1"/>
</dbReference>
<dbReference type="STRING" id="337451.A0A3S3NN67"/>
<evidence type="ECO:0000313" key="10">
    <source>
        <dbReference type="Proteomes" id="UP000283530"/>
    </source>
</evidence>
<keyword evidence="4" id="KW-0964">Secreted</keyword>
<dbReference type="GO" id="GO:0004650">
    <property type="term" value="F:polygalacturonase activity"/>
    <property type="evidence" value="ECO:0007669"/>
    <property type="project" value="InterPro"/>
</dbReference>
<keyword evidence="6 8" id="KW-0326">Glycosidase</keyword>
<dbReference type="Pfam" id="PF00295">
    <property type="entry name" value="Glyco_hydro_28"/>
    <property type="match status" value="1"/>
</dbReference>
<dbReference type="GO" id="GO:0005975">
    <property type="term" value="P:carbohydrate metabolic process"/>
    <property type="evidence" value="ECO:0007669"/>
    <property type="project" value="InterPro"/>
</dbReference>
<comment type="similarity">
    <text evidence="2 8">Belongs to the glycosyl hydrolase 28 family.</text>
</comment>
<gene>
    <name evidence="9" type="ORF">CKAN_01185100</name>
</gene>
<keyword evidence="10" id="KW-1185">Reference proteome</keyword>
<reference evidence="9 10" key="1">
    <citation type="journal article" date="2019" name="Nat. Plants">
        <title>Stout camphor tree genome fills gaps in understanding of flowering plant genome evolution.</title>
        <authorList>
            <person name="Chaw S.M."/>
            <person name="Liu Y.C."/>
            <person name="Wu Y.W."/>
            <person name="Wang H.Y."/>
            <person name="Lin C.I."/>
            <person name="Wu C.S."/>
            <person name="Ke H.M."/>
            <person name="Chang L.Y."/>
            <person name="Hsu C.Y."/>
            <person name="Yang H.T."/>
            <person name="Sudianto E."/>
            <person name="Hsu M.H."/>
            <person name="Wu K.P."/>
            <person name="Wang L.N."/>
            <person name="Leebens-Mack J.H."/>
            <person name="Tsai I.J."/>
        </authorList>
    </citation>
    <scope>NUCLEOTIDE SEQUENCE [LARGE SCALE GENOMIC DNA]</scope>
    <source>
        <strain evidence="10">cv. Chaw 1501</strain>
        <tissue evidence="9">Young leaves</tissue>
    </source>
</reference>
<sequence length="364" mass="39109">MPEVQTPSRQAFKEAWNATCSAAGDNPTLLLPQGKTFLLKPITFKGPCKSPSIHIQVSGDVAGPSNLLEWNQAAVWLDFHYVDNLTIDGTGRIGGQGSIWWDCHTNRDPAMSFAFCNGLVLSGFQLFDNPKKHIHTFKCDGAVISHLTITAPKESPNTDGINIAESTGVQIYNCTIGTANSILYQYTTGDDCISLLNGTSNVNISYITCGPGHGISVGSLGRDGTVGIIVEQIHVSYSSFIGTMTGARIKTWQGGSGYVREISFKDIILDKVKIPIDIDQFYPNLINQDDQHIQVSDVSFIGVHGTATSPTAIVLKCTRPEGCTNITLNDVNITSADPGKNVEAYCQEVHGASTNCTPKVPCLG</sequence>
<accession>A0A3S3NN67</accession>
<dbReference type="InterPro" id="IPR012334">
    <property type="entry name" value="Pectin_lyas_fold"/>
</dbReference>
<evidence type="ECO:0000256" key="8">
    <source>
        <dbReference type="RuleBase" id="RU361169"/>
    </source>
</evidence>
<evidence type="ECO:0000256" key="1">
    <source>
        <dbReference type="ARBA" id="ARBA00004191"/>
    </source>
</evidence>